<sequence>MAHLPRHHSHKRHSKKHHKKPTLTPTPLLNQQTEAHQNIEPNHTYSQTILNTKYKINTFTKTQPKQNNHTYTHNADRPPPKPKPSNKLPPSHPELQTPIHNQKTKKNSTNLPKPQTSNTNLPICQLQ</sequence>
<comment type="caution">
    <text evidence="2">The sequence shown here is derived from an EMBL/GenBank/DDBJ whole genome shotgun (WGS) entry which is preliminary data.</text>
</comment>
<proteinExistence type="predicted"/>
<feature type="compositionally biased region" description="Polar residues" evidence="1">
    <location>
        <begin position="30"/>
        <end position="73"/>
    </location>
</feature>
<evidence type="ECO:0000313" key="2">
    <source>
        <dbReference type="EMBL" id="KAG0591128.1"/>
    </source>
</evidence>
<feature type="compositionally biased region" description="Polar residues" evidence="1">
    <location>
        <begin position="107"/>
        <end position="127"/>
    </location>
</feature>
<dbReference type="Proteomes" id="UP000822688">
    <property type="component" value="Chromosome 1"/>
</dbReference>
<reference evidence="2" key="1">
    <citation type="submission" date="2020-06" db="EMBL/GenBank/DDBJ databases">
        <title>WGS assembly of Ceratodon purpureus strain R40.</title>
        <authorList>
            <person name="Carey S.B."/>
            <person name="Jenkins J."/>
            <person name="Shu S."/>
            <person name="Lovell J.T."/>
            <person name="Sreedasyam A."/>
            <person name="Maumus F."/>
            <person name="Tiley G.P."/>
            <person name="Fernandez-Pozo N."/>
            <person name="Barry K."/>
            <person name="Chen C."/>
            <person name="Wang M."/>
            <person name="Lipzen A."/>
            <person name="Daum C."/>
            <person name="Saski C.A."/>
            <person name="Payton A.C."/>
            <person name="Mcbreen J.C."/>
            <person name="Conrad R.E."/>
            <person name="Kollar L.M."/>
            <person name="Olsson S."/>
            <person name="Huttunen S."/>
            <person name="Landis J.B."/>
            <person name="Wickett N.J."/>
            <person name="Johnson M.G."/>
            <person name="Rensing S.A."/>
            <person name="Grimwood J."/>
            <person name="Schmutz J."/>
            <person name="Mcdaniel S.F."/>
        </authorList>
    </citation>
    <scope>NUCLEOTIDE SEQUENCE</scope>
    <source>
        <strain evidence="2">R40</strain>
    </source>
</reference>
<dbReference type="EMBL" id="CM026421">
    <property type="protein sequence ID" value="KAG0591128.1"/>
    <property type="molecule type" value="Genomic_DNA"/>
</dbReference>
<gene>
    <name evidence="2" type="ORF">KC19_1G152000</name>
</gene>
<protein>
    <submittedName>
        <fullName evidence="2">Uncharacterized protein</fullName>
    </submittedName>
</protein>
<dbReference type="AlphaFoldDB" id="A0A8T0J8F7"/>
<feature type="region of interest" description="Disordered" evidence="1">
    <location>
        <begin position="1"/>
        <end position="127"/>
    </location>
</feature>
<name>A0A8T0J8F7_CERPU</name>
<evidence type="ECO:0000256" key="1">
    <source>
        <dbReference type="SAM" id="MobiDB-lite"/>
    </source>
</evidence>
<keyword evidence="3" id="KW-1185">Reference proteome</keyword>
<evidence type="ECO:0000313" key="3">
    <source>
        <dbReference type="Proteomes" id="UP000822688"/>
    </source>
</evidence>
<organism evidence="2 3">
    <name type="scientific">Ceratodon purpureus</name>
    <name type="common">Fire moss</name>
    <name type="synonym">Dicranum purpureum</name>
    <dbReference type="NCBI Taxonomy" id="3225"/>
    <lineage>
        <taxon>Eukaryota</taxon>
        <taxon>Viridiplantae</taxon>
        <taxon>Streptophyta</taxon>
        <taxon>Embryophyta</taxon>
        <taxon>Bryophyta</taxon>
        <taxon>Bryophytina</taxon>
        <taxon>Bryopsida</taxon>
        <taxon>Dicranidae</taxon>
        <taxon>Pseudoditrichales</taxon>
        <taxon>Ditrichaceae</taxon>
        <taxon>Ceratodon</taxon>
    </lineage>
</organism>
<accession>A0A8T0J8F7</accession>
<feature type="compositionally biased region" description="Basic residues" evidence="1">
    <location>
        <begin position="1"/>
        <end position="21"/>
    </location>
</feature>